<dbReference type="Pfam" id="PF00176">
    <property type="entry name" value="SNF2-rel_dom"/>
    <property type="match status" value="1"/>
</dbReference>
<dbReference type="Gene3D" id="6.10.140.1440">
    <property type="match status" value="1"/>
</dbReference>
<dbReference type="SUPFAM" id="SSF52540">
    <property type="entry name" value="P-loop containing nucleoside triphosphate hydrolases"/>
    <property type="match status" value="2"/>
</dbReference>
<dbReference type="SMART" id="SM00490">
    <property type="entry name" value="HELICc"/>
    <property type="match status" value="1"/>
</dbReference>
<dbReference type="Proteomes" id="UP000646827">
    <property type="component" value="Unassembled WGS sequence"/>
</dbReference>
<dbReference type="GO" id="GO:0004386">
    <property type="term" value="F:helicase activity"/>
    <property type="evidence" value="ECO:0007669"/>
    <property type="project" value="UniProtKB-KW"/>
</dbReference>
<feature type="compositionally biased region" description="Low complexity" evidence="13">
    <location>
        <begin position="189"/>
        <end position="199"/>
    </location>
</feature>
<feature type="region of interest" description="Disordered" evidence="13">
    <location>
        <begin position="1156"/>
        <end position="1211"/>
    </location>
</feature>
<feature type="domain" description="Chromo" evidence="14">
    <location>
        <begin position="368"/>
        <end position="440"/>
    </location>
</feature>
<dbReference type="InterPro" id="IPR025260">
    <property type="entry name" value="CHD1-like_C"/>
</dbReference>
<dbReference type="GO" id="GO:0005524">
    <property type="term" value="F:ATP binding"/>
    <property type="evidence" value="ECO:0007669"/>
    <property type="project" value="UniProtKB-KW"/>
</dbReference>
<dbReference type="Pfam" id="PF23588">
    <property type="entry name" value="HTH_CHD1_Hrp3"/>
    <property type="match status" value="1"/>
</dbReference>
<feature type="compositionally biased region" description="Basic and acidic residues" evidence="13">
    <location>
        <begin position="1390"/>
        <end position="1411"/>
    </location>
</feature>
<evidence type="ECO:0008006" key="19">
    <source>
        <dbReference type="Google" id="ProtNLM"/>
    </source>
</evidence>
<evidence type="ECO:0000256" key="8">
    <source>
        <dbReference type="ARBA" id="ARBA00022853"/>
    </source>
</evidence>
<evidence type="ECO:0000256" key="7">
    <source>
        <dbReference type="ARBA" id="ARBA00022840"/>
    </source>
</evidence>
<dbReference type="SUPFAM" id="SSF54160">
    <property type="entry name" value="Chromo domain-like"/>
    <property type="match status" value="2"/>
</dbReference>
<accession>A0A8H7VI81</accession>
<keyword evidence="12" id="KW-0539">Nucleus</keyword>
<feature type="compositionally biased region" description="Basic and acidic residues" evidence="13">
    <location>
        <begin position="1715"/>
        <end position="1725"/>
    </location>
</feature>
<dbReference type="OrthoDB" id="5857104at2759"/>
<dbReference type="PROSITE" id="PS00598">
    <property type="entry name" value="CHROMO_1"/>
    <property type="match status" value="1"/>
</dbReference>
<dbReference type="InterPro" id="IPR027417">
    <property type="entry name" value="P-loop_NTPase"/>
</dbReference>
<dbReference type="SMART" id="SM00298">
    <property type="entry name" value="CHROMO"/>
    <property type="match status" value="2"/>
</dbReference>
<keyword evidence="18" id="KW-1185">Reference proteome</keyword>
<evidence type="ECO:0000259" key="14">
    <source>
        <dbReference type="PROSITE" id="PS50013"/>
    </source>
</evidence>
<evidence type="ECO:0000256" key="1">
    <source>
        <dbReference type="ARBA" id="ARBA00004123"/>
    </source>
</evidence>
<keyword evidence="10" id="KW-0238">DNA-binding</keyword>
<evidence type="ECO:0000313" key="18">
    <source>
        <dbReference type="Proteomes" id="UP000646827"/>
    </source>
</evidence>
<feature type="domain" description="Helicase ATP-binding" evidence="15">
    <location>
        <begin position="566"/>
        <end position="736"/>
    </location>
</feature>
<evidence type="ECO:0000259" key="15">
    <source>
        <dbReference type="PROSITE" id="PS51192"/>
    </source>
</evidence>
<dbReference type="PROSITE" id="PS51194">
    <property type="entry name" value="HELICASE_CTER"/>
    <property type="match status" value="1"/>
</dbReference>
<feature type="compositionally biased region" description="Acidic residues" evidence="13">
    <location>
        <begin position="211"/>
        <end position="232"/>
    </location>
</feature>
<dbReference type="Pfam" id="PF18196">
    <property type="entry name" value="Cdh1_DBD_1"/>
    <property type="match status" value="1"/>
</dbReference>
<evidence type="ECO:0000256" key="3">
    <source>
        <dbReference type="ARBA" id="ARBA00022737"/>
    </source>
</evidence>
<dbReference type="Pfam" id="PF13907">
    <property type="entry name" value="CHD1-like_C"/>
    <property type="match status" value="1"/>
</dbReference>
<dbReference type="GO" id="GO:0042393">
    <property type="term" value="F:histone binding"/>
    <property type="evidence" value="ECO:0007669"/>
    <property type="project" value="TreeGrafter"/>
</dbReference>
<dbReference type="InterPro" id="IPR056302">
    <property type="entry name" value="CHD1-2/Hrp3_HTH"/>
</dbReference>
<gene>
    <name evidence="17" type="ORF">INT45_012790</name>
</gene>
<dbReference type="PROSITE" id="PS50013">
    <property type="entry name" value="CHROMO_2"/>
    <property type="match status" value="2"/>
</dbReference>
<dbReference type="InterPro" id="IPR016197">
    <property type="entry name" value="Chromo-like_dom_sf"/>
</dbReference>
<feature type="region of interest" description="Disordered" evidence="13">
    <location>
        <begin position="1"/>
        <end position="325"/>
    </location>
</feature>
<organism evidence="17 18">
    <name type="scientific">Circinella minor</name>
    <dbReference type="NCBI Taxonomy" id="1195481"/>
    <lineage>
        <taxon>Eukaryota</taxon>
        <taxon>Fungi</taxon>
        <taxon>Fungi incertae sedis</taxon>
        <taxon>Mucoromycota</taxon>
        <taxon>Mucoromycotina</taxon>
        <taxon>Mucoromycetes</taxon>
        <taxon>Mucorales</taxon>
        <taxon>Lichtheimiaceae</taxon>
        <taxon>Circinella</taxon>
    </lineage>
</organism>
<keyword evidence="11" id="KW-0804">Transcription</keyword>
<feature type="compositionally biased region" description="Basic and acidic residues" evidence="13">
    <location>
        <begin position="1512"/>
        <end position="1521"/>
    </location>
</feature>
<keyword evidence="6" id="KW-0347">Helicase</keyword>
<feature type="compositionally biased region" description="Polar residues" evidence="13">
    <location>
        <begin position="83"/>
        <end position="99"/>
    </location>
</feature>
<feature type="compositionally biased region" description="Low complexity" evidence="13">
    <location>
        <begin position="245"/>
        <end position="273"/>
    </location>
</feature>
<sequence length="1725" mass="200503">MHDSEDEYTNAIPTKRDSVTTTSDNDSINDSVTGRKRRKRIVVFSDDDDDDSENIAHVPNNGNISSSHIEDQDDDDDDDDDSSPLSNSEELTPSPRLNYQQLPPQPPQQQSDDDIYDDEQDDSESQVDDNEEEEDFNMTNNNNNNNNNGYDTFEEVSEEEERRRRVGTNEQDFRYLDPELYGLRRSSRRTATTTGPPTRSRNRYATPTYNEDSEMSDGSDDNISDSNSDDDYGGPKNGTKKRSQQRQSTRNTTLTTSRRRQQQQLQKQSNNNQWEDFDENDDQSQSEVSEDTSDSETYGRPRRKRSKKRKNNKATRTASSDALRYSTRKRAVTNYNEDNAELWGLSDDEEDTFGNNSYTPQPEEEEGDVIESIHDHRRREEFADEPEDIPEHNMEYLIKWKSWSHLHDTWDNYEYLKSFKGFRKLENYIRSAVYDEMEFRRNPETTQEEIEQHDINAERRREDIQHWKTVDRIIGIKGTPPDCEYLVKWKRLHYDDSTWETSDLISDQHQSEIDSFLDREQSQHIPPKSISYAKARPTFSILREQPSFIKGGTLRDYQLHGASWMYWLWCNNKNGILADEMGLGKTVQTISFLSTLFHKHSVFGPFLIVVPLSTSDNWMSEIKQWAPDMNAICYVGNRKARQVIREQEFYLSGTKKLKFNILVTTYEIVLKDKIELGGIKWQYLGVDEAHRLKNSESQLYEALQSFHTTNRLLITGTPLQNSVKELLALVGFLMPEMDLSELNVDLEREEEHQQEKIKKLHESLKSIMLRRLKKDVEKSLPNKTERILRVEMSDMQRDLYKNILTKNFEVLNRGSERNKKQWLNIAIELKKASNHPFLFQDTELIRTSRIEQLRGLVENSGKMVLLDKLLTRLKSDGHRVLIFSQLVMMLDILSEYMTLRGHPFQRLDGRMRTEERTKAIEHYNAPDSPDFVFLLSTRAGGMGINLVTADTVIIFDSDWNPQNDLQAMSRAHRIGQTKSVNVYRFVTKGTMEENIIERAKRKMVLEYCIIKQMDTSGLSLLPDNALTTAAGKIRQLPFNKDEMSAILKFGAQNMFQGNENNPVEKLNDMDLDDILARAEHTETNVEEDSTALGSEDFLAQFKISDYGGTANDLSWDEIIPNGERRANEEQKVIEHELSLFERAAKKNRRTYRENAMDDFSEEEEEEEESDLMGGKQPRKRRRKTATTTGTNNSKKKKTNNGTMNPSDDISEKDLRAMIRALLKWGDVENRYEEAVRDTDLEHKDKKLILEICEDLVNACKSKISEQLQLATTSTQPSMVDEETMLREVRHTKQKAILFTWRGIQSVNAGQVLQRHHDMKVLRQRMNSMSNTLKFRMSLGAKRVQGWSCAWGQKEDAMLLVGVDRHGFGSWHSIQADSELGLDDKFFLNHNGEEDHHTHHEKQVKDKEDKRTPKAIHLVRRAEQLLKVLAEDEKMRRSKSSQSTLQFNKKEGRHNHTSSANEHDYKKSQKRASPKVSSPTRERKNKKSTRTSSPSSSSMTTTRNINRRSSLKKPTEKENKEPDMEEMYASYDEDEAKRALEPVRSVLFRLRDETNKLEKVKVAAFIKECVGKIGKCIDKNMDRLPSHYSRSERHRYHRDMWIYVKRFWPSKRPKYKDLVNIWDRLKNNPPTPSSSVPLPPSSSSTTATTISSSTSHLESSSPQQQQHNNNNKDNHSNHNNNSSSSSSSHHHHHTPSSSHRRSSNSHHHHHRSHHGDRREERRDRRY</sequence>
<dbReference type="InterPro" id="IPR023780">
    <property type="entry name" value="Chromo_domain"/>
</dbReference>
<keyword evidence="3" id="KW-0677">Repeat</keyword>
<keyword evidence="9" id="KW-0805">Transcription regulation</keyword>
<keyword evidence="8" id="KW-0156">Chromatin regulator</keyword>
<feature type="compositionally biased region" description="Acidic residues" evidence="13">
    <location>
        <begin position="1156"/>
        <end position="1170"/>
    </location>
</feature>
<evidence type="ECO:0000256" key="11">
    <source>
        <dbReference type="ARBA" id="ARBA00023163"/>
    </source>
</evidence>
<feature type="compositionally biased region" description="Low complexity" evidence="13">
    <location>
        <begin position="137"/>
        <end position="151"/>
    </location>
</feature>
<dbReference type="Pfam" id="PF00385">
    <property type="entry name" value="Chromo"/>
    <property type="match status" value="2"/>
</dbReference>
<dbReference type="EMBL" id="JAEPRB010000514">
    <property type="protein sequence ID" value="KAG2215469.1"/>
    <property type="molecule type" value="Genomic_DNA"/>
</dbReference>
<feature type="region of interest" description="Disordered" evidence="13">
    <location>
        <begin position="1429"/>
        <end position="1523"/>
    </location>
</feature>
<dbReference type="Gene3D" id="1.10.10.60">
    <property type="entry name" value="Homeodomain-like"/>
    <property type="match status" value="1"/>
</dbReference>
<evidence type="ECO:0000256" key="10">
    <source>
        <dbReference type="ARBA" id="ARBA00023125"/>
    </source>
</evidence>
<dbReference type="InterPro" id="IPR000330">
    <property type="entry name" value="SNF2_N"/>
</dbReference>
<feature type="compositionally biased region" description="Pro residues" evidence="13">
    <location>
        <begin position="1628"/>
        <end position="1639"/>
    </location>
</feature>
<dbReference type="PANTHER" id="PTHR45623:SF14">
    <property type="entry name" value="CHROMODOMAIN-HELICASE-DNA-BINDING PROTEIN 1"/>
    <property type="match status" value="1"/>
</dbReference>
<feature type="compositionally biased region" description="Acidic residues" evidence="13">
    <location>
        <begin position="71"/>
        <end position="82"/>
    </location>
</feature>
<feature type="compositionally biased region" description="Low complexity" evidence="13">
    <location>
        <begin position="1676"/>
        <end position="1686"/>
    </location>
</feature>
<feature type="domain" description="Chromo" evidence="14">
    <location>
        <begin position="468"/>
        <end position="528"/>
    </location>
</feature>
<dbReference type="PANTHER" id="PTHR45623">
    <property type="entry name" value="CHROMODOMAIN-HELICASE-DNA-BINDING PROTEIN 3-RELATED-RELATED"/>
    <property type="match status" value="1"/>
</dbReference>
<evidence type="ECO:0000256" key="9">
    <source>
        <dbReference type="ARBA" id="ARBA00023015"/>
    </source>
</evidence>
<feature type="compositionally biased region" description="Acidic residues" evidence="13">
    <location>
        <begin position="111"/>
        <end position="136"/>
    </location>
</feature>
<evidence type="ECO:0000256" key="4">
    <source>
        <dbReference type="ARBA" id="ARBA00022741"/>
    </source>
</evidence>
<comment type="subcellular location">
    <subcellularLocation>
        <location evidence="1">Nucleus</location>
    </subcellularLocation>
</comment>
<dbReference type="GO" id="GO:0003682">
    <property type="term" value="F:chromatin binding"/>
    <property type="evidence" value="ECO:0007669"/>
    <property type="project" value="TreeGrafter"/>
</dbReference>
<protein>
    <recommendedName>
        <fullName evidence="19">Chromodomain-helicase-DNA-binding protein 1</fullName>
    </recommendedName>
</protein>
<evidence type="ECO:0000313" key="17">
    <source>
        <dbReference type="EMBL" id="KAG2215469.1"/>
    </source>
</evidence>
<dbReference type="GO" id="GO:0000785">
    <property type="term" value="C:chromatin"/>
    <property type="evidence" value="ECO:0007669"/>
    <property type="project" value="TreeGrafter"/>
</dbReference>
<dbReference type="SMART" id="SM01176">
    <property type="entry name" value="DUF4208"/>
    <property type="match status" value="1"/>
</dbReference>
<feature type="region of interest" description="Disordered" evidence="13">
    <location>
        <begin position="1390"/>
        <end position="1417"/>
    </location>
</feature>
<dbReference type="SMART" id="SM00487">
    <property type="entry name" value="DEXDc"/>
    <property type="match status" value="1"/>
</dbReference>
<dbReference type="GO" id="GO:0005634">
    <property type="term" value="C:nucleus"/>
    <property type="evidence" value="ECO:0007669"/>
    <property type="project" value="UniProtKB-SubCell"/>
</dbReference>
<dbReference type="InterPro" id="IPR000953">
    <property type="entry name" value="Chromo/chromo_shadow_dom"/>
</dbReference>
<feature type="compositionally biased region" description="Acidic residues" evidence="13">
    <location>
        <begin position="275"/>
        <end position="294"/>
    </location>
</feature>
<dbReference type="Pfam" id="PF00271">
    <property type="entry name" value="Helicase_C"/>
    <property type="match status" value="1"/>
</dbReference>
<feature type="compositionally biased region" description="Basic residues" evidence="13">
    <location>
        <begin position="300"/>
        <end position="313"/>
    </location>
</feature>
<dbReference type="GO" id="GO:0034728">
    <property type="term" value="P:nucleosome organization"/>
    <property type="evidence" value="ECO:0007669"/>
    <property type="project" value="TreeGrafter"/>
</dbReference>
<name>A0A8H7VI81_9FUNG</name>
<dbReference type="Gene3D" id="2.40.50.40">
    <property type="match status" value="2"/>
</dbReference>
<dbReference type="InterPro" id="IPR041150">
    <property type="entry name" value="Cdh1_DBD"/>
</dbReference>
<dbReference type="Gene3D" id="3.40.50.10810">
    <property type="entry name" value="Tandem AAA-ATPase domain"/>
    <property type="match status" value="1"/>
</dbReference>
<feature type="compositionally biased region" description="Basic residues" evidence="13">
    <location>
        <begin position="1687"/>
        <end position="1714"/>
    </location>
</feature>
<evidence type="ECO:0000256" key="6">
    <source>
        <dbReference type="ARBA" id="ARBA00022806"/>
    </source>
</evidence>
<dbReference type="GO" id="GO:0016887">
    <property type="term" value="F:ATP hydrolysis activity"/>
    <property type="evidence" value="ECO:0007669"/>
    <property type="project" value="TreeGrafter"/>
</dbReference>
<feature type="compositionally biased region" description="Low complexity" evidence="13">
    <location>
        <begin position="1489"/>
        <end position="1502"/>
    </location>
</feature>
<evidence type="ECO:0000256" key="12">
    <source>
        <dbReference type="ARBA" id="ARBA00023242"/>
    </source>
</evidence>
<dbReference type="InterPro" id="IPR023779">
    <property type="entry name" value="Chromodomain_CS"/>
</dbReference>
<dbReference type="Gene3D" id="3.40.50.300">
    <property type="entry name" value="P-loop containing nucleotide triphosphate hydrolases"/>
    <property type="match status" value="1"/>
</dbReference>
<dbReference type="CDD" id="cd18793">
    <property type="entry name" value="SF2_C_SNF"/>
    <property type="match status" value="1"/>
</dbReference>
<evidence type="ECO:0000256" key="2">
    <source>
        <dbReference type="ARBA" id="ARBA00009220"/>
    </source>
</evidence>
<dbReference type="CDD" id="cd18659">
    <property type="entry name" value="CD2_tandem"/>
    <property type="match status" value="1"/>
</dbReference>
<reference evidence="17 18" key="1">
    <citation type="submission" date="2020-12" db="EMBL/GenBank/DDBJ databases">
        <title>Metabolic potential, ecology and presence of endohyphal bacteria is reflected in genomic diversity of Mucoromycotina.</title>
        <authorList>
            <person name="Muszewska A."/>
            <person name="Okrasinska A."/>
            <person name="Steczkiewicz K."/>
            <person name="Drgas O."/>
            <person name="Orlowska M."/>
            <person name="Perlinska-Lenart U."/>
            <person name="Aleksandrzak-Piekarczyk T."/>
            <person name="Szatraj K."/>
            <person name="Zielenkiewicz U."/>
            <person name="Pilsyk S."/>
            <person name="Malc E."/>
            <person name="Mieczkowski P."/>
            <person name="Kruszewska J.S."/>
            <person name="Biernat P."/>
            <person name="Pawlowska J."/>
        </authorList>
    </citation>
    <scope>NUCLEOTIDE SEQUENCE [LARGE SCALE GENOMIC DNA]</scope>
    <source>
        <strain evidence="17 18">CBS 142.35</strain>
    </source>
</reference>
<evidence type="ECO:0000256" key="5">
    <source>
        <dbReference type="ARBA" id="ARBA00022801"/>
    </source>
</evidence>
<proteinExistence type="inferred from homology"/>
<dbReference type="GO" id="GO:0140658">
    <property type="term" value="F:ATP-dependent chromatin remodeler activity"/>
    <property type="evidence" value="ECO:0007669"/>
    <property type="project" value="TreeGrafter"/>
</dbReference>
<keyword evidence="5" id="KW-0378">Hydrolase</keyword>
<evidence type="ECO:0000256" key="13">
    <source>
        <dbReference type="SAM" id="MobiDB-lite"/>
    </source>
</evidence>
<feature type="compositionally biased region" description="Polar residues" evidence="13">
    <location>
        <begin position="19"/>
        <end position="32"/>
    </location>
</feature>
<keyword evidence="4" id="KW-0547">Nucleotide-binding</keyword>
<dbReference type="PROSITE" id="PS51192">
    <property type="entry name" value="HELICASE_ATP_BIND_1"/>
    <property type="match status" value="1"/>
</dbReference>
<comment type="caution">
    <text evidence="17">The sequence shown here is derived from an EMBL/GenBank/DDBJ whole genome shotgun (WGS) entry which is preliminary data.</text>
</comment>
<dbReference type="InterPro" id="IPR001650">
    <property type="entry name" value="Helicase_C-like"/>
</dbReference>
<dbReference type="GO" id="GO:0003677">
    <property type="term" value="F:DNA binding"/>
    <property type="evidence" value="ECO:0007669"/>
    <property type="project" value="UniProtKB-KW"/>
</dbReference>
<feature type="domain" description="Helicase C-terminal" evidence="16">
    <location>
        <begin position="865"/>
        <end position="1016"/>
    </location>
</feature>
<keyword evidence="7" id="KW-0067">ATP-binding</keyword>
<dbReference type="InterPro" id="IPR049730">
    <property type="entry name" value="SNF2/RAD54-like_C"/>
</dbReference>
<evidence type="ECO:0000259" key="16">
    <source>
        <dbReference type="PROSITE" id="PS51194"/>
    </source>
</evidence>
<feature type="compositionally biased region" description="Low complexity" evidence="13">
    <location>
        <begin position="1640"/>
        <end position="1668"/>
    </location>
</feature>
<feature type="region of interest" description="Disordered" evidence="13">
    <location>
        <begin position="1628"/>
        <end position="1725"/>
    </location>
</feature>
<dbReference type="FunFam" id="3.40.50.10810:FF:000005">
    <property type="entry name" value="Photoperiod-independent early flowering 1"/>
    <property type="match status" value="1"/>
</dbReference>
<dbReference type="InterPro" id="IPR038718">
    <property type="entry name" value="SNF2-like_sf"/>
</dbReference>
<dbReference type="InterPro" id="IPR014001">
    <property type="entry name" value="Helicase_ATP-bd"/>
</dbReference>
<comment type="similarity">
    <text evidence="2">Belongs to the SNF2/RAD54 helicase family. SWR1 subfamily.</text>
</comment>